<dbReference type="SUPFAM" id="SSF51621">
    <property type="entry name" value="Phosphoenolpyruvate/pyruvate domain"/>
    <property type="match status" value="1"/>
</dbReference>
<evidence type="ECO:0000313" key="9">
    <source>
        <dbReference type="Proteomes" id="UP000790833"/>
    </source>
</evidence>
<dbReference type="Pfam" id="PF02548">
    <property type="entry name" value="Pantoate_transf"/>
    <property type="match status" value="1"/>
</dbReference>
<proteinExistence type="inferred from homology"/>
<comment type="subunit">
    <text evidence="3">Homotetramer.</text>
</comment>
<dbReference type="NCBIfam" id="NF001452">
    <property type="entry name" value="PRK00311.1"/>
    <property type="match status" value="1"/>
</dbReference>
<keyword evidence="7" id="KW-0566">Pantothenate biosynthesis</keyword>
<keyword evidence="9" id="KW-1185">Reference proteome</keyword>
<accession>A0A9P7VC26</accession>
<dbReference type="PIRSF" id="PIRSF000388">
    <property type="entry name" value="Pantoate_hydroxy_MeTrfase"/>
    <property type="match status" value="1"/>
</dbReference>
<evidence type="ECO:0000256" key="1">
    <source>
        <dbReference type="ARBA" id="ARBA00005033"/>
    </source>
</evidence>
<comment type="similarity">
    <text evidence="2 7">Belongs to the PanB family.</text>
</comment>
<dbReference type="Gene3D" id="3.20.20.60">
    <property type="entry name" value="Phosphoenolpyruvate-binding domains"/>
    <property type="match status" value="1"/>
</dbReference>
<dbReference type="RefSeq" id="XP_043050313.1">
    <property type="nucleotide sequence ID" value="XM_043195116.1"/>
</dbReference>
<dbReference type="PANTHER" id="PTHR20881:SF0">
    <property type="entry name" value="3-METHYL-2-OXOBUTANOATE HYDROXYMETHYLTRANSFERASE"/>
    <property type="match status" value="1"/>
</dbReference>
<dbReference type="InterPro" id="IPR015813">
    <property type="entry name" value="Pyrv/PenolPyrv_kinase-like_dom"/>
</dbReference>
<sequence>MWTKVRGLGLMLIGRRFSSHKTQSRKTLVDIHKLYGNKTPILMVTSYDYITGKYAASAGVDINLIGDSLAMTCLGYEDTNQLPFEEFLYHVKAVERGDKQSFIVADLPFGTYEASPEKALETSVQLIKEGRIQAVKLEGGHPSMISNISKIIDSGIPVMGHVGLTPQRHNVLGGFKLQGTDTNRALQIYEECVLLQKAGCFAIVLECIPNRLAEYITSKLSIPTIGIGAGPHCSGQVLVMADLLGMLDDESHPPAKFVKKYASFSSEAVKAIQQYRSDLKGVFPQEDIHGYKMKRDALLEFKRQVDDRS</sequence>
<evidence type="ECO:0000256" key="7">
    <source>
        <dbReference type="RuleBase" id="RU362100"/>
    </source>
</evidence>
<dbReference type="InterPro" id="IPR040442">
    <property type="entry name" value="Pyrv_kinase-like_dom_sf"/>
</dbReference>
<comment type="function">
    <text evidence="7">Catalyzes the reversible reaction in which hydroxymethyl group from 5,10-methylenetetrahydrofolate is transferred onto alpha-ketoisovalerate to form ketopantoate.</text>
</comment>
<evidence type="ECO:0000256" key="4">
    <source>
        <dbReference type="ARBA" id="ARBA00012618"/>
    </source>
</evidence>
<name>A0A9P7VC26_9ASCO</name>
<keyword evidence="5 7" id="KW-0808">Transferase</keyword>
<reference evidence="8" key="1">
    <citation type="submission" date="2021-03" db="EMBL/GenBank/DDBJ databases">
        <authorList>
            <person name="Palmer J.M."/>
        </authorList>
    </citation>
    <scope>NUCLEOTIDE SEQUENCE</scope>
    <source>
        <strain evidence="8">ARV_011</strain>
    </source>
</reference>
<dbReference type="GO" id="GO:0005739">
    <property type="term" value="C:mitochondrion"/>
    <property type="evidence" value="ECO:0007669"/>
    <property type="project" value="TreeGrafter"/>
</dbReference>
<comment type="pathway">
    <text evidence="1 7">Cofactor biosynthesis; (R)-pantothenate biosynthesis; (R)-pantoate from 3-methyl-2-oxobutanoate: step 1/2.</text>
</comment>
<dbReference type="GO" id="GO:0003864">
    <property type="term" value="F:3-methyl-2-oxobutanoate hydroxymethyltransferase activity"/>
    <property type="evidence" value="ECO:0007669"/>
    <property type="project" value="UniProtKB-EC"/>
</dbReference>
<comment type="catalytic activity">
    <reaction evidence="6 7">
        <text>(6R)-5,10-methylene-5,6,7,8-tetrahydrofolate + 3-methyl-2-oxobutanoate + H2O = 2-dehydropantoate + (6S)-5,6,7,8-tetrahydrofolate</text>
        <dbReference type="Rhea" id="RHEA:11824"/>
        <dbReference type="ChEBI" id="CHEBI:11561"/>
        <dbReference type="ChEBI" id="CHEBI:11851"/>
        <dbReference type="ChEBI" id="CHEBI:15377"/>
        <dbReference type="ChEBI" id="CHEBI:15636"/>
        <dbReference type="ChEBI" id="CHEBI:57453"/>
        <dbReference type="EC" id="2.1.2.11"/>
    </reaction>
</comment>
<dbReference type="Proteomes" id="UP000790833">
    <property type="component" value="Unassembled WGS sequence"/>
</dbReference>
<dbReference type="CDD" id="cd06557">
    <property type="entry name" value="KPHMT-like"/>
    <property type="match status" value="1"/>
</dbReference>
<dbReference type="NCBIfam" id="TIGR00222">
    <property type="entry name" value="panB"/>
    <property type="match status" value="1"/>
</dbReference>
<evidence type="ECO:0000313" key="8">
    <source>
        <dbReference type="EMBL" id="KAG7194766.1"/>
    </source>
</evidence>
<dbReference type="GeneID" id="66117820"/>
<dbReference type="HAMAP" id="MF_00156">
    <property type="entry name" value="PanB"/>
    <property type="match status" value="1"/>
</dbReference>
<evidence type="ECO:0000256" key="3">
    <source>
        <dbReference type="ARBA" id="ARBA00011881"/>
    </source>
</evidence>
<dbReference type="EC" id="2.1.2.11" evidence="4 7"/>
<protein>
    <recommendedName>
        <fullName evidence="4 7">3-methyl-2-oxobutanoate hydroxymethyltransferase</fullName>
        <ecNumber evidence="4 7">2.1.2.11</ecNumber>
    </recommendedName>
</protein>
<dbReference type="InterPro" id="IPR003700">
    <property type="entry name" value="Pantoate_hydroxy_MeTrfase"/>
</dbReference>
<dbReference type="PANTHER" id="PTHR20881">
    <property type="entry name" value="3-METHYL-2-OXOBUTANOATE HYDROXYMETHYLTRANSFERASE"/>
    <property type="match status" value="1"/>
</dbReference>
<dbReference type="EMBL" id="JAHMUF010000006">
    <property type="protein sequence ID" value="KAG7194766.1"/>
    <property type="molecule type" value="Genomic_DNA"/>
</dbReference>
<comment type="caution">
    <text evidence="8">The sequence shown here is derived from an EMBL/GenBank/DDBJ whole genome shotgun (WGS) entry which is preliminary data.</text>
</comment>
<evidence type="ECO:0000256" key="5">
    <source>
        <dbReference type="ARBA" id="ARBA00022679"/>
    </source>
</evidence>
<dbReference type="GO" id="GO:0000287">
    <property type="term" value="F:magnesium ion binding"/>
    <property type="evidence" value="ECO:0007669"/>
    <property type="project" value="TreeGrafter"/>
</dbReference>
<evidence type="ECO:0000256" key="2">
    <source>
        <dbReference type="ARBA" id="ARBA00008676"/>
    </source>
</evidence>
<dbReference type="GO" id="GO:0015940">
    <property type="term" value="P:pantothenate biosynthetic process"/>
    <property type="evidence" value="ECO:0007669"/>
    <property type="project" value="UniProtKB-KW"/>
</dbReference>
<dbReference type="FunFam" id="3.20.20.60:FF:000003">
    <property type="entry name" value="3-methyl-2-oxobutanoate hydroxymethyltransferase"/>
    <property type="match status" value="1"/>
</dbReference>
<dbReference type="AlphaFoldDB" id="A0A9P7VC26"/>
<dbReference type="OrthoDB" id="425211at2759"/>
<organism evidence="8 9">
    <name type="scientific">Scheffersomyces spartinae</name>
    <dbReference type="NCBI Taxonomy" id="45513"/>
    <lineage>
        <taxon>Eukaryota</taxon>
        <taxon>Fungi</taxon>
        <taxon>Dikarya</taxon>
        <taxon>Ascomycota</taxon>
        <taxon>Saccharomycotina</taxon>
        <taxon>Pichiomycetes</taxon>
        <taxon>Debaryomycetaceae</taxon>
        <taxon>Scheffersomyces</taxon>
    </lineage>
</organism>
<gene>
    <name evidence="8" type="ORF">KQ657_004446</name>
</gene>
<evidence type="ECO:0000256" key="6">
    <source>
        <dbReference type="ARBA" id="ARBA00049172"/>
    </source>
</evidence>